<sequence length="218" mass="24178">MNCNNSSGGVIQVFCKAPVPGKVKTRLIPELGAEGAARLHAHLANSTFTKISERMTGVAELWCAPDTSDPFFQEAGETHDFSLHEQHGKDLGERMAFALCQAVEKYQWAILIGTDCPELHAGIIDEAKRKLEGGEEIVFGPAADGGFYLVGLRRYPQGLFSNMQWGDENVMKEIEARLERSALSCCMLDTLNDLDRPEDLARFPELMQQTGIKNYELD</sequence>
<evidence type="ECO:0000313" key="4">
    <source>
        <dbReference type="Proteomes" id="UP000190962"/>
    </source>
</evidence>
<dbReference type="SUPFAM" id="SSF53448">
    <property type="entry name" value="Nucleotide-diphospho-sugar transferases"/>
    <property type="match status" value="1"/>
</dbReference>
<dbReference type="STRING" id="2340.JV46_02920"/>
<dbReference type="NCBIfam" id="TIGR04282">
    <property type="entry name" value="glyco_like_cofC"/>
    <property type="match status" value="1"/>
</dbReference>
<reference evidence="2 4" key="2">
    <citation type="submission" date="2016-11" db="EMBL/GenBank/DDBJ databases">
        <title>Mixed transmission modes and dynamic genome evolution in an obligate animal-bacterial symbiosis.</title>
        <authorList>
            <person name="Russell S.L."/>
            <person name="Corbett-Detig R.B."/>
            <person name="Cavanaugh C.M."/>
        </authorList>
    </citation>
    <scope>NUCLEOTIDE SEQUENCE [LARGE SCALE GENOMIC DNA]</scope>
    <source>
        <strain evidence="2">MA-KB16</strain>
    </source>
</reference>
<dbReference type="Proteomes" id="UP000190962">
    <property type="component" value="Unassembled WGS sequence"/>
</dbReference>
<comment type="caution">
    <text evidence="1">The sequence shown here is derived from an EMBL/GenBank/DDBJ whole genome shotgun (WGS) entry which is preliminary data.</text>
</comment>
<dbReference type="EMBL" id="MPNX01000011">
    <property type="protein sequence ID" value="OOY34779.1"/>
    <property type="molecule type" value="Genomic_DNA"/>
</dbReference>
<dbReference type="InterPro" id="IPR018641">
    <property type="entry name" value="Trfase_1_rSAM/seldom-assoc"/>
</dbReference>
<dbReference type="OrthoDB" id="9798250at2"/>
<dbReference type="PATRIC" id="fig|2340.3.peg.1396"/>
<proteinExistence type="predicted"/>
<dbReference type="Gene3D" id="3.90.550.10">
    <property type="entry name" value="Spore Coat Polysaccharide Biosynthesis Protein SpsA, Chain A"/>
    <property type="match status" value="1"/>
</dbReference>
<gene>
    <name evidence="2" type="ORF">BOV88_08440</name>
    <name evidence="1" type="ORF">JV46_02920</name>
</gene>
<dbReference type="GeneID" id="86990814"/>
<dbReference type="eggNOG" id="COG3222">
    <property type="taxonomic scope" value="Bacteria"/>
</dbReference>
<dbReference type="EMBL" id="JRAA01000002">
    <property type="protein sequence ID" value="KHF24759.1"/>
    <property type="molecule type" value="Genomic_DNA"/>
</dbReference>
<dbReference type="PANTHER" id="PTHR36529">
    <property type="entry name" value="SLL1095 PROTEIN"/>
    <property type="match status" value="1"/>
</dbReference>
<evidence type="ECO:0000313" key="1">
    <source>
        <dbReference type="EMBL" id="KHF24759.1"/>
    </source>
</evidence>
<evidence type="ECO:0000313" key="3">
    <source>
        <dbReference type="Proteomes" id="UP000030856"/>
    </source>
</evidence>
<reference evidence="1 3" key="1">
    <citation type="journal article" date="2014" name="BMC Genomics">
        <title>The genome of the intracellular bacterium of the coastal bivalve, Solemya velum: a blueprint for thriving in and out of symbiosis.</title>
        <authorList>
            <person name="Dmytrenko O."/>
            <person name="Russell S.L."/>
            <person name="Loo W.T."/>
            <person name="Fontanez K.M."/>
            <person name="Liao L."/>
            <person name="Roeselers G."/>
            <person name="Sharma R."/>
            <person name="Stewart F.J."/>
            <person name="Newton I.L."/>
            <person name="Woyke T."/>
            <person name="Wu D."/>
            <person name="Lang J.M."/>
            <person name="Eisen J.A."/>
            <person name="Cavanaugh C.M."/>
        </authorList>
    </citation>
    <scope>NUCLEOTIDE SEQUENCE [LARGE SCALE GENOMIC DNA]</scope>
    <source>
        <strain evidence="1 3">WH</strain>
    </source>
</reference>
<name>A0A0B0HA69_SOVGS</name>
<protein>
    <recommendedName>
        <fullName evidence="5">Glycosyltransferase</fullName>
    </recommendedName>
</protein>
<dbReference type="RefSeq" id="WP_043116993.1">
    <property type="nucleotide sequence ID" value="NZ_JRAA01000002.1"/>
</dbReference>
<dbReference type="InterPro" id="IPR029044">
    <property type="entry name" value="Nucleotide-diphossugar_trans"/>
</dbReference>
<evidence type="ECO:0008006" key="5">
    <source>
        <dbReference type="Google" id="ProtNLM"/>
    </source>
</evidence>
<evidence type="ECO:0000313" key="2">
    <source>
        <dbReference type="EMBL" id="OOY34779.1"/>
    </source>
</evidence>
<organism evidence="1 3">
    <name type="scientific">Solemya velum gill symbiont</name>
    <dbReference type="NCBI Taxonomy" id="2340"/>
    <lineage>
        <taxon>Bacteria</taxon>
        <taxon>Pseudomonadati</taxon>
        <taxon>Pseudomonadota</taxon>
        <taxon>Gammaproteobacteria</taxon>
        <taxon>sulfur-oxidizing symbionts</taxon>
    </lineage>
</organism>
<dbReference type="PANTHER" id="PTHR36529:SF1">
    <property type="entry name" value="GLYCOSYLTRANSFERASE"/>
    <property type="match status" value="1"/>
</dbReference>
<dbReference type="Pfam" id="PF09837">
    <property type="entry name" value="DUF2064"/>
    <property type="match status" value="1"/>
</dbReference>
<keyword evidence="3" id="KW-1185">Reference proteome</keyword>
<dbReference type="AlphaFoldDB" id="A0A0B0HA69"/>
<accession>A0A0B0HA69</accession>
<dbReference type="Proteomes" id="UP000030856">
    <property type="component" value="Unassembled WGS sequence"/>
</dbReference>